<dbReference type="Pfam" id="PF07162">
    <property type="entry name" value="B9-C2"/>
    <property type="match status" value="1"/>
</dbReference>
<evidence type="ECO:0000313" key="7">
    <source>
        <dbReference type="EMBL" id="TPX30365.1"/>
    </source>
</evidence>
<organism evidence="7 8">
    <name type="scientific">Synchytrium microbalum</name>
    <dbReference type="NCBI Taxonomy" id="1806994"/>
    <lineage>
        <taxon>Eukaryota</taxon>
        <taxon>Fungi</taxon>
        <taxon>Fungi incertae sedis</taxon>
        <taxon>Chytridiomycota</taxon>
        <taxon>Chytridiomycota incertae sedis</taxon>
        <taxon>Chytridiomycetes</taxon>
        <taxon>Synchytriales</taxon>
        <taxon>Synchytriaceae</taxon>
        <taxon>Synchytrium</taxon>
    </lineage>
</organism>
<evidence type="ECO:0000313" key="8">
    <source>
        <dbReference type="Proteomes" id="UP000319731"/>
    </source>
</evidence>
<accession>A0A507BYE9</accession>
<dbReference type="InterPro" id="IPR010796">
    <property type="entry name" value="C2_B9-type_dom"/>
</dbReference>
<dbReference type="EMBL" id="QEAO01000073">
    <property type="protein sequence ID" value="TPX30365.1"/>
    <property type="molecule type" value="Genomic_DNA"/>
</dbReference>
<dbReference type="OrthoDB" id="184109at2759"/>
<protein>
    <recommendedName>
        <fullName evidence="6">B9 domain-containing protein 2</fullName>
    </recommendedName>
</protein>
<dbReference type="AlphaFoldDB" id="A0A507BYE9"/>
<keyword evidence="4" id="KW-0206">Cytoskeleton</keyword>
<dbReference type="STRING" id="1806994.A0A507BYE9"/>
<name>A0A507BYE9_9FUNG</name>
<evidence type="ECO:0000256" key="4">
    <source>
        <dbReference type="ARBA" id="ARBA00023212"/>
    </source>
</evidence>
<keyword evidence="2" id="KW-0963">Cytoplasm</keyword>
<keyword evidence="3" id="KW-0970">Cilium biogenesis/degradation</keyword>
<dbReference type="RefSeq" id="XP_031022040.1">
    <property type="nucleotide sequence ID" value="XM_031171981.1"/>
</dbReference>
<comment type="caution">
    <text evidence="7">The sequence shown here is derived from an EMBL/GenBank/DDBJ whole genome shotgun (WGS) entry which is preliminary data.</text>
</comment>
<dbReference type="PANTHER" id="PTHR12968:SF2">
    <property type="entry name" value="B9 DOMAIN-CONTAINING PROTEIN 2"/>
    <property type="match status" value="1"/>
</dbReference>
<evidence type="ECO:0000256" key="2">
    <source>
        <dbReference type="ARBA" id="ARBA00022490"/>
    </source>
</evidence>
<gene>
    <name evidence="7" type="ORF">SmJEL517_g06055</name>
</gene>
<dbReference type="GO" id="GO:0060271">
    <property type="term" value="P:cilium assembly"/>
    <property type="evidence" value="ECO:0007669"/>
    <property type="project" value="TreeGrafter"/>
</dbReference>
<dbReference type="PANTHER" id="PTHR12968">
    <property type="entry name" value="B9 DOMAIN-CONTAINING"/>
    <property type="match status" value="1"/>
</dbReference>
<sequence length="175" mass="19726">MAEVHIIGTLQSASGFPAPELTCKWSIVAGDGWRLLEGDDSGQTQVDIPSDRKTTVWSHPIDVHYATKTIQGWPKLHFQVFRQDPTGRNELYGYGFVHVPTSPGMHELEVQTWRPLGTMSEQIWSYFTGSSTHLKNLHVVYTPTDRFRLSTATMGKIHLEIGIILRNFDTYGVAL</sequence>
<reference evidence="7 8" key="1">
    <citation type="journal article" date="2019" name="Sci. Rep.">
        <title>Comparative genomics of chytrid fungi reveal insights into the obligate biotrophic and pathogenic lifestyle of Synchytrium endobioticum.</title>
        <authorList>
            <person name="van de Vossenberg B.T.L.H."/>
            <person name="Warris S."/>
            <person name="Nguyen H.D.T."/>
            <person name="van Gent-Pelzer M.P.E."/>
            <person name="Joly D.L."/>
            <person name="van de Geest H.C."/>
            <person name="Bonants P.J.M."/>
            <person name="Smith D.S."/>
            <person name="Levesque C.A."/>
            <person name="van der Lee T.A.J."/>
        </authorList>
    </citation>
    <scope>NUCLEOTIDE SEQUENCE [LARGE SCALE GENOMIC DNA]</scope>
    <source>
        <strain evidence="7 8">JEL517</strain>
    </source>
</reference>
<evidence type="ECO:0000256" key="6">
    <source>
        <dbReference type="ARBA" id="ARBA00039272"/>
    </source>
</evidence>
<evidence type="ECO:0000256" key="5">
    <source>
        <dbReference type="ARBA" id="ARBA00023273"/>
    </source>
</evidence>
<evidence type="ECO:0000256" key="1">
    <source>
        <dbReference type="ARBA" id="ARBA00004120"/>
    </source>
</evidence>
<evidence type="ECO:0000256" key="3">
    <source>
        <dbReference type="ARBA" id="ARBA00022794"/>
    </source>
</evidence>
<dbReference type="GO" id="GO:0036038">
    <property type="term" value="C:MKS complex"/>
    <property type="evidence" value="ECO:0007669"/>
    <property type="project" value="TreeGrafter"/>
</dbReference>
<proteinExistence type="predicted"/>
<dbReference type="PROSITE" id="PS51381">
    <property type="entry name" value="C2_B9"/>
    <property type="match status" value="1"/>
</dbReference>
<comment type="subcellular location">
    <subcellularLocation>
        <location evidence="1">Cytoplasm</location>
        <location evidence="1">Cytoskeleton</location>
        <location evidence="1">Cilium basal body</location>
    </subcellularLocation>
</comment>
<keyword evidence="5" id="KW-0966">Cell projection</keyword>
<dbReference type="Proteomes" id="UP000319731">
    <property type="component" value="Unassembled WGS sequence"/>
</dbReference>
<keyword evidence="8" id="KW-1185">Reference proteome</keyword>
<dbReference type="GeneID" id="42007278"/>